<protein>
    <submittedName>
        <fullName evidence="2">Uncharacterized protein</fullName>
    </submittedName>
</protein>
<keyword evidence="3" id="KW-1185">Reference proteome</keyword>
<evidence type="ECO:0000313" key="2">
    <source>
        <dbReference type="EMBL" id="KAK9864037.1"/>
    </source>
</evidence>
<dbReference type="EMBL" id="JALJOV010000400">
    <property type="protein sequence ID" value="KAK9864037.1"/>
    <property type="molecule type" value="Genomic_DNA"/>
</dbReference>
<name>A0AAW1T4V1_9CHLO</name>
<dbReference type="Proteomes" id="UP001485043">
    <property type="component" value="Unassembled WGS sequence"/>
</dbReference>
<dbReference type="AlphaFoldDB" id="A0AAW1T4V1"/>
<comment type="caution">
    <text evidence="2">The sequence shown here is derived from an EMBL/GenBank/DDBJ whole genome shotgun (WGS) entry which is preliminary data.</text>
</comment>
<evidence type="ECO:0000256" key="1">
    <source>
        <dbReference type="SAM" id="MobiDB-lite"/>
    </source>
</evidence>
<accession>A0AAW1T4V1</accession>
<evidence type="ECO:0000313" key="3">
    <source>
        <dbReference type="Proteomes" id="UP001485043"/>
    </source>
</evidence>
<feature type="region of interest" description="Disordered" evidence="1">
    <location>
        <begin position="409"/>
        <end position="437"/>
    </location>
</feature>
<reference evidence="2 3" key="1">
    <citation type="journal article" date="2024" name="Nat. Commun.">
        <title>Phylogenomics reveals the evolutionary origins of lichenization in chlorophyte algae.</title>
        <authorList>
            <person name="Puginier C."/>
            <person name="Libourel C."/>
            <person name="Otte J."/>
            <person name="Skaloud P."/>
            <person name="Haon M."/>
            <person name="Grisel S."/>
            <person name="Petersen M."/>
            <person name="Berrin J.G."/>
            <person name="Delaux P.M."/>
            <person name="Dal Grande F."/>
            <person name="Keller J."/>
        </authorList>
    </citation>
    <scope>NUCLEOTIDE SEQUENCE [LARGE SCALE GENOMIC DNA]</scope>
    <source>
        <strain evidence="2 3">SAG 2523</strain>
    </source>
</reference>
<organism evidence="2 3">
    <name type="scientific">Apatococcus fuscideae</name>
    <dbReference type="NCBI Taxonomy" id="2026836"/>
    <lineage>
        <taxon>Eukaryota</taxon>
        <taxon>Viridiplantae</taxon>
        <taxon>Chlorophyta</taxon>
        <taxon>core chlorophytes</taxon>
        <taxon>Trebouxiophyceae</taxon>
        <taxon>Chlorellales</taxon>
        <taxon>Chlorellaceae</taxon>
        <taxon>Apatococcus</taxon>
    </lineage>
</organism>
<proteinExistence type="predicted"/>
<sequence length="443" mass="47726">MAGHNLQVMSKHYEGWGKVVMACLIANAVRMRFTKLHTIPAEALPSPPACIASSPSSSYLWIELLNIWTSSSPINLLTPAVVLYSAQVSAGSAAALLCHLRPCLPSSYVPAGIVGIASAYFARYMEHDEPFVKWVGRIIGLFIFREQMTAIHSACALCQLFTLEAHGPGLPFLQACMADLTVSMMHSFHSLLEIHKIPMLRPVVPDQKSLSDAFGLGTTFRKNLQKLRRKQVEAALSLSESVSQGGTPHSAAPELPAETMLAPQLPADPPSMALQSGRELEMVLRHLLVEPFTEQAVSLMGQRRSSALSLSEQKSAISRTVDETTAWAVSELKRLQAKKQPFVAAAGVECAGKHQAATNAAADAAGSSVAAEVSHILVSTEAPDAAMDSENSILQQDLPHSFVFKARQPAKQSHQGPTATLKAVQRAKGPPTSFRPEALHCYE</sequence>
<gene>
    <name evidence="2" type="ORF">WJX84_006768</name>
</gene>